<reference evidence="7" key="1">
    <citation type="submission" date="2021-01" db="EMBL/GenBank/DDBJ databases">
        <authorList>
            <person name="Corre E."/>
            <person name="Pelletier E."/>
            <person name="Niang G."/>
            <person name="Scheremetjew M."/>
            <person name="Finn R."/>
            <person name="Kale V."/>
            <person name="Holt S."/>
            <person name="Cochrane G."/>
            <person name="Meng A."/>
            <person name="Brown T."/>
            <person name="Cohen L."/>
        </authorList>
    </citation>
    <scope>NUCLEOTIDE SEQUENCE</scope>
    <source>
        <strain evidence="7">B650</strain>
    </source>
</reference>
<evidence type="ECO:0000256" key="2">
    <source>
        <dbReference type="ARBA" id="ARBA00008062"/>
    </source>
</evidence>
<gene>
    <name evidence="7" type="ORF">LDAN0321_LOCUS154</name>
</gene>
<proteinExistence type="inferred from homology"/>
<evidence type="ECO:0000256" key="3">
    <source>
        <dbReference type="ARBA" id="ARBA00022692"/>
    </source>
</evidence>
<dbReference type="AlphaFoldDB" id="A0A7S2JPZ1"/>
<evidence type="ECO:0000256" key="6">
    <source>
        <dbReference type="SAM" id="Phobius"/>
    </source>
</evidence>
<dbReference type="InterPro" id="IPR012446">
    <property type="entry name" value="CRAC_channel"/>
</dbReference>
<accession>A0A7S2JPZ1</accession>
<dbReference type="GO" id="GO:0016020">
    <property type="term" value="C:membrane"/>
    <property type="evidence" value="ECO:0007669"/>
    <property type="project" value="UniProtKB-SubCell"/>
</dbReference>
<dbReference type="EMBL" id="HBGY01000239">
    <property type="protein sequence ID" value="CAD9554282.1"/>
    <property type="molecule type" value="Transcribed_RNA"/>
</dbReference>
<evidence type="ECO:0000256" key="5">
    <source>
        <dbReference type="ARBA" id="ARBA00023136"/>
    </source>
</evidence>
<protein>
    <submittedName>
        <fullName evidence="7">Uncharacterized protein</fullName>
    </submittedName>
</protein>
<evidence type="ECO:0000256" key="1">
    <source>
        <dbReference type="ARBA" id="ARBA00004141"/>
    </source>
</evidence>
<keyword evidence="4 6" id="KW-1133">Transmembrane helix</keyword>
<keyword evidence="3 6" id="KW-0812">Transmembrane</keyword>
<comment type="similarity">
    <text evidence="2">Belongs to the Orai family.</text>
</comment>
<dbReference type="InterPro" id="IPR038350">
    <property type="entry name" value="Orai_sf"/>
</dbReference>
<feature type="transmembrane region" description="Helical" evidence="6">
    <location>
        <begin position="41"/>
        <end position="65"/>
    </location>
</feature>
<name>A0A7S2JPZ1_9STRA</name>
<sequence length="132" mass="15207">MLISMLNATFILVAILRYDCVSRDVPFAQFWHTRCETDFRLALILFSYGIPLFMFVLALLGWVIFWNHTNASVYASSVVSVIAVGAMTVFYTHIQRKWGDFLINPEVMLYNPDAGMATLKHKRKQPDSARRK</sequence>
<keyword evidence="5 6" id="KW-0472">Membrane</keyword>
<dbReference type="Gene3D" id="1.20.140.140">
    <property type="entry name" value="Calcium release-activated calcium channel protein Orai"/>
    <property type="match status" value="1"/>
</dbReference>
<comment type="subcellular location">
    <subcellularLocation>
        <location evidence="1">Membrane</location>
        <topology evidence="1">Multi-pass membrane protein</topology>
    </subcellularLocation>
</comment>
<organism evidence="7">
    <name type="scientific">Leptocylindrus danicus</name>
    <dbReference type="NCBI Taxonomy" id="163516"/>
    <lineage>
        <taxon>Eukaryota</taxon>
        <taxon>Sar</taxon>
        <taxon>Stramenopiles</taxon>
        <taxon>Ochrophyta</taxon>
        <taxon>Bacillariophyta</taxon>
        <taxon>Coscinodiscophyceae</taxon>
        <taxon>Chaetocerotophycidae</taxon>
        <taxon>Leptocylindrales</taxon>
        <taxon>Leptocylindraceae</taxon>
        <taxon>Leptocylindrus</taxon>
    </lineage>
</organism>
<evidence type="ECO:0000313" key="7">
    <source>
        <dbReference type="EMBL" id="CAD9554282.1"/>
    </source>
</evidence>
<feature type="transmembrane region" description="Helical" evidence="6">
    <location>
        <begin position="71"/>
        <end position="91"/>
    </location>
</feature>
<evidence type="ECO:0000256" key="4">
    <source>
        <dbReference type="ARBA" id="ARBA00022989"/>
    </source>
</evidence>
<dbReference type="Pfam" id="PF07856">
    <property type="entry name" value="Orai-1"/>
    <property type="match status" value="1"/>
</dbReference>